<evidence type="ECO:0000256" key="3">
    <source>
        <dbReference type="ARBA" id="ARBA00012662"/>
    </source>
</evidence>
<keyword evidence="5 8" id="KW-0378">Hydrolase</keyword>
<keyword evidence="6 8" id="KW-0326">Glycosidase</keyword>
<organism evidence="8 9">
    <name type="scientific">Arthrobacter pigmenti</name>
    <dbReference type="NCBI Taxonomy" id="271432"/>
    <lineage>
        <taxon>Bacteria</taxon>
        <taxon>Bacillati</taxon>
        <taxon>Actinomycetota</taxon>
        <taxon>Actinomycetes</taxon>
        <taxon>Micrococcales</taxon>
        <taxon>Micrococcaceae</taxon>
        <taxon>Arthrobacter</taxon>
    </lineage>
</organism>
<reference evidence="8 9" key="1">
    <citation type="submission" date="2020-03" db="EMBL/GenBank/DDBJ databases">
        <title>Sequencing the genomes of 1000 actinobacteria strains.</title>
        <authorList>
            <person name="Klenk H.-P."/>
        </authorList>
    </citation>
    <scope>NUCLEOTIDE SEQUENCE [LARGE SCALE GENOMIC DNA]</scope>
    <source>
        <strain evidence="8 9">DSM 16403</strain>
    </source>
</reference>
<evidence type="ECO:0000313" key="8">
    <source>
        <dbReference type="EMBL" id="NJC21148.1"/>
    </source>
</evidence>
<dbReference type="InterPro" id="IPR000933">
    <property type="entry name" value="Glyco_hydro_29"/>
</dbReference>
<evidence type="ECO:0000256" key="1">
    <source>
        <dbReference type="ARBA" id="ARBA00004071"/>
    </source>
</evidence>
<dbReference type="RefSeq" id="WP_167990562.1">
    <property type="nucleotide sequence ID" value="NZ_JAATJL010000001.1"/>
</dbReference>
<dbReference type="InterPro" id="IPR017853">
    <property type="entry name" value="GH"/>
</dbReference>
<dbReference type="InterPro" id="IPR057739">
    <property type="entry name" value="Glyco_hydro_29_N"/>
</dbReference>
<dbReference type="EC" id="3.2.1.51" evidence="3"/>
<evidence type="ECO:0000256" key="4">
    <source>
        <dbReference type="ARBA" id="ARBA00022729"/>
    </source>
</evidence>
<feature type="domain" description="Glycoside hydrolase family 29 N-terminal" evidence="7">
    <location>
        <begin position="7"/>
        <end position="341"/>
    </location>
</feature>
<evidence type="ECO:0000256" key="6">
    <source>
        <dbReference type="ARBA" id="ARBA00023295"/>
    </source>
</evidence>
<evidence type="ECO:0000256" key="5">
    <source>
        <dbReference type="ARBA" id="ARBA00022801"/>
    </source>
</evidence>
<accession>A0A846RDF6</accession>
<dbReference type="GO" id="GO:0004560">
    <property type="term" value="F:alpha-L-fucosidase activity"/>
    <property type="evidence" value="ECO:0007669"/>
    <property type="project" value="UniProtKB-EC"/>
</dbReference>
<dbReference type="SUPFAM" id="SSF51445">
    <property type="entry name" value="(Trans)glycosidases"/>
    <property type="match status" value="1"/>
</dbReference>
<dbReference type="PANTHER" id="PTHR10030:SF37">
    <property type="entry name" value="ALPHA-L-FUCOSIDASE-RELATED"/>
    <property type="match status" value="1"/>
</dbReference>
<dbReference type="SMART" id="SM00812">
    <property type="entry name" value="Alpha_L_fucos"/>
    <property type="match status" value="1"/>
</dbReference>
<dbReference type="GO" id="GO:0006004">
    <property type="term" value="P:fucose metabolic process"/>
    <property type="evidence" value="ECO:0007669"/>
    <property type="project" value="InterPro"/>
</dbReference>
<keyword evidence="9" id="KW-1185">Reference proteome</keyword>
<evidence type="ECO:0000259" key="7">
    <source>
        <dbReference type="Pfam" id="PF01120"/>
    </source>
</evidence>
<proteinExistence type="inferred from homology"/>
<dbReference type="EMBL" id="JAATJL010000001">
    <property type="protein sequence ID" value="NJC21148.1"/>
    <property type="molecule type" value="Genomic_DNA"/>
</dbReference>
<name>A0A846RDF6_9MICC</name>
<dbReference type="GO" id="GO:0005764">
    <property type="term" value="C:lysosome"/>
    <property type="evidence" value="ECO:0007669"/>
    <property type="project" value="TreeGrafter"/>
</dbReference>
<evidence type="ECO:0000313" key="9">
    <source>
        <dbReference type="Proteomes" id="UP000547458"/>
    </source>
</evidence>
<dbReference type="PANTHER" id="PTHR10030">
    <property type="entry name" value="ALPHA-L-FUCOSIDASE"/>
    <property type="match status" value="1"/>
</dbReference>
<comment type="caution">
    <text evidence="8">The sequence shown here is derived from an EMBL/GenBank/DDBJ whole genome shotgun (WGS) entry which is preliminary data.</text>
</comment>
<dbReference type="PIRSF" id="PIRSF001092">
    <property type="entry name" value="Alpha-L-fucosidase"/>
    <property type="match status" value="1"/>
</dbReference>
<dbReference type="GO" id="GO:0016139">
    <property type="term" value="P:glycoside catabolic process"/>
    <property type="evidence" value="ECO:0007669"/>
    <property type="project" value="TreeGrafter"/>
</dbReference>
<dbReference type="Proteomes" id="UP000547458">
    <property type="component" value="Unassembled WGS sequence"/>
</dbReference>
<gene>
    <name evidence="8" type="ORF">BJ994_000224</name>
</gene>
<dbReference type="Pfam" id="PF01120">
    <property type="entry name" value="Alpha_L_fucos"/>
    <property type="match status" value="1"/>
</dbReference>
<dbReference type="PRINTS" id="PR00741">
    <property type="entry name" value="GLHYDRLASE29"/>
</dbReference>
<comment type="function">
    <text evidence="1">Alpha-L-fucosidase is responsible for hydrolyzing the alpha-1,6-linked fucose joined to the reducing-end N-acetylglucosamine of the carbohydrate moieties of glycoproteins.</text>
</comment>
<keyword evidence="4" id="KW-0732">Signal</keyword>
<evidence type="ECO:0000256" key="2">
    <source>
        <dbReference type="ARBA" id="ARBA00007951"/>
    </source>
</evidence>
<dbReference type="AlphaFoldDB" id="A0A846RDF6"/>
<protein>
    <recommendedName>
        <fullName evidence="3">alpha-L-fucosidase</fullName>
        <ecNumber evidence="3">3.2.1.51</ecNumber>
    </recommendedName>
</protein>
<comment type="similarity">
    <text evidence="2">Belongs to the glycosyl hydrolase 29 family.</text>
</comment>
<dbReference type="Gene3D" id="3.20.20.80">
    <property type="entry name" value="Glycosidases"/>
    <property type="match status" value="1"/>
</dbReference>
<dbReference type="InterPro" id="IPR016286">
    <property type="entry name" value="FUC_metazoa-typ"/>
</dbReference>
<sequence length="404" mass="45025">MNEHVGHSLPSWATEASLGIFIHWGPYSVPAWAVPSGVSGSVPEEEWFAHNAYAEWYANTIRINGSPAAQHHFSTYGDMPYDGFLDLWRAEQYQPAEWAGLFKAAGADYVVPVTKHHDGVTLWDAPGSGQLNTVRRGPKRDLLQPLADAVRAEDMRFGVYYSGGLDWSVTELPPQETFDSVTALRPNDEAYAAYATAHVRDLIDRYQPSVLWNDIEWPDAGKSNGTIAELFAYYREAVPDGIVNDRWGTDDWDFRTSEYALDAHHETGTGWEHNRGLGFSFGYNQLEDESTTLQPRELARQYADIVSRGGRLLLNVGPDAAGRIPAVQRRTLEGIAPWMARVKPTTAGRELLKEADIAVTFPNGTNGWWRGWSTRGAVVVVTDEPDVEVVSRQGRKVQVIELPV</sequence>